<keyword evidence="6 8" id="KW-0732">Signal</keyword>
<reference evidence="11" key="1">
    <citation type="submission" date="2024-06" db="EMBL/GenBank/DDBJ databases">
        <title>Multi-omics analyses provide insights into the biosynthesis of the anticancer antibiotic pleurotin in Hohenbuehelia grisea.</title>
        <authorList>
            <person name="Weaver J.A."/>
            <person name="Alberti F."/>
        </authorList>
    </citation>
    <scope>NUCLEOTIDE SEQUENCE [LARGE SCALE GENOMIC DNA]</scope>
    <source>
        <strain evidence="11">T-177</strain>
    </source>
</reference>
<evidence type="ECO:0000313" key="10">
    <source>
        <dbReference type="EMBL" id="KAL0951083.1"/>
    </source>
</evidence>
<dbReference type="SMART" id="SM00737">
    <property type="entry name" value="ML"/>
    <property type="match status" value="1"/>
</dbReference>
<dbReference type="EMBL" id="JASNQZ010000011">
    <property type="protein sequence ID" value="KAL0951083.1"/>
    <property type="molecule type" value="Genomic_DNA"/>
</dbReference>
<dbReference type="InterPro" id="IPR003172">
    <property type="entry name" value="ML_dom"/>
</dbReference>
<feature type="chain" id="PRO_5046813292" description="Phosphatidylglycerol/phosphatidylinositol transfer protein" evidence="8">
    <location>
        <begin position="21"/>
        <end position="193"/>
    </location>
</feature>
<keyword evidence="7" id="KW-0445">Lipid transport</keyword>
<comment type="subunit">
    <text evidence="3">Monomer.</text>
</comment>
<evidence type="ECO:0000256" key="5">
    <source>
        <dbReference type="ARBA" id="ARBA00022448"/>
    </source>
</evidence>
<evidence type="ECO:0000256" key="2">
    <source>
        <dbReference type="ARBA" id="ARBA00006370"/>
    </source>
</evidence>
<comment type="similarity">
    <text evidence="2">Belongs to the NPC2 family.</text>
</comment>
<dbReference type="Pfam" id="PF02221">
    <property type="entry name" value="E1_DerP2_DerF2"/>
    <property type="match status" value="1"/>
</dbReference>
<evidence type="ECO:0000256" key="4">
    <source>
        <dbReference type="ARBA" id="ARBA00016056"/>
    </source>
</evidence>
<dbReference type="InterPro" id="IPR036846">
    <property type="entry name" value="GM2-AP_sf"/>
</dbReference>
<comment type="function">
    <text evidence="1">Catalyzes the intermembrane transfer of phosphatidylglycerol and phosphatidylinositol.</text>
</comment>
<feature type="domain" description="MD-2-related lipid-recognition" evidence="9">
    <location>
        <begin position="43"/>
        <end position="182"/>
    </location>
</feature>
<evidence type="ECO:0000256" key="7">
    <source>
        <dbReference type="ARBA" id="ARBA00023055"/>
    </source>
</evidence>
<evidence type="ECO:0000256" key="8">
    <source>
        <dbReference type="SAM" id="SignalP"/>
    </source>
</evidence>
<name>A0ABR3J6E3_9AGAR</name>
<accession>A0ABR3J6E3</accession>
<evidence type="ECO:0000313" key="11">
    <source>
        <dbReference type="Proteomes" id="UP001556367"/>
    </source>
</evidence>
<feature type="signal peptide" evidence="8">
    <location>
        <begin position="1"/>
        <end position="20"/>
    </location>
</feature>
<evidence type="ECO:0000256" key="6">
    <source>
        <dbReference type="ARBA" id="ARBA00022729"/>
    </source>
</evidence>
<dbReference type="InterPro" id="IPR033917">
    <property type="entry name" value="ML_PG-PI_TP"/>
</dbReference>
<protein>
    <recommendedName>
        <fullName evidence="4">Phosphatidylglycerol/phosphatidylinositol transfer protein</fullName>
    </recommendedName>
</protein>
<evidence type="ECO:0000256" key="1">
    <source>
        <dbReference type="ARBA" id="ARBA00002053"/>
    </source>
</evidence>
<organism evidence="10 11">
    <name type="scientific">Hohenbuehelia grisea</name>
    <dbReference type="NCBI Taxonomy" id="104357"/>
    <lineage>
        <taxon>Eukaryota</taxon>
        <taxon>Fungi</taxon>
        <taxon>Dikarya</taxon>
        <taxon>Basidiomycota</taxon>
        <taxon>Agaricomycotina</taxon>
        <taxon>Agaricomycetes</taxon>
        <taxon>Agaricomycetidae</taxon>
        <taxon>Agaricales</taxon>
        <taxon>Pleurotineae</taxon>
        <taxon>Pleurotaceae</taxon>
        <taxon>Hohenbuehelia</taxon>
    </lineage>
</organism>
<keyword evidence="5" id="KW-0813">Transport</keyword>
<dbReference type="InterPro" id="IPR039670">
    <property type="entry name" value="NPC2-like"/>
</dbReference>
<evidence type="ECO:0000259" key="9">
    <source>
        <dbReference type="SMART" id="SM00737"/>
    </source>
</evidence>
<dbReference type="PANTHER" id="PTHR11306:SF0">
    <property type="entry name" value="PHOSPHATIDYLGLYCEROL_PHOSPHATIDYLINOSITOL TRANSFER PROTEIN"/>
    <property type="match status" value="1"/>
</dbReference>
<dbReference type="SUPFAM" id="SSF81296">
    <property type="entry name" value="E set domains"/>
    <property type="match status" value="1"/>
</dbReference>
<evidence type="ECO:0000256" key="3">
    <source>
        <dbReference type="ARBA" id="ARBA00011245"/>
    </source>
</evidence>
<comment type="caution">
    <text evidence="10">The sequence shown here is derived from an EMBL/GenBank/DDBJ whole genome shotgun (WGS) entry which is preliminary data.</text>
</comment>
<dbReference type="PANTHER" id="PTHR11306">
    <property type="entry name" value="NIEMANN PICK TYPE C2 PROTEIN NPC2-RELATED"/>
    <property type="match status" value="1"/>
</dbReference>
<dbReference type="CDD" id="cd00917">
    <property type="entry name" value="PG-PI_TP"/>
    <property type="match status" value="1"/>
</dbReference>
<dbReference type="Proteomes" id="UP001556367">
    <property type="component" value="Unassembled WGS sequence"/>
</dbReference>
<gene>
    <name evidence="10" type="ORF">HGRIS_007821</name>
</gene>
<dbReference type="InterPro" id="IPR014756">
    <property type="entry name" value="Ig_E-set"/>
</dbReference>
<proteinExistence type="inferred from homology"/>
<dbReference type="Gene3D" id="2.70.220.10">
    <property type="entry name" value="Ganglioside GM2 activator"/>
    <property type="match status" value="1"/>
</dbReference>
<keyword evidence="11" id="KW-1185">Reference proteome</keyword>
<sequence length="193" mass="21320">MTRLSLVALFLATFLCIVAAKPLTEQVPMQSDGPVKTMDSWEWENCGSEEDGIQIESIDVSPDPPKPGKDLTVKVKAVALERVVEGAYADVTVKLGLIKLLQKQFDLCEEAEKANATVQCPVEKGSYDVTQTVALPKEIPQGPALFFMPHSMLFTLFLAKFVVLANGYSADDEDLFCVRIKISFLKRPFFGLM</sequence>